<accession>A0A9D2NW79</accession>
<name>A0A9D2NW79_9FIRM</name>
<dbReference type="EMBL" id="DWWK01000182">
    <property type="protein sequence ID" value="HJC39565.1"/>
    <property type="molecule type" value="Genomic_DNA"/>
</dbReference>
<reference evidence="1" key="1">
    <citation type="journal article" date="2021" name="PeerJ">
        <title>Extensive microbial diversity within the chicken gut microbiome revealed by metagenomics and culture.</title>
        <authorList>
            <person name="Gilroy R."/>
            <person name="Ravi A."/>
            <person name="Getino M."/>
            <person name="Pursley I."/>
            <person name="Horton D.L."/>
            <person name="Alikhan N.F."/>
            <person name="Baker D."/>
            <person name="Gharbi K."/>
            <person name="Hall N."/>
            <person name="Watson M."/>
            <person name="Adriaenssens E.M."/>
            <person name="Foster-Nyarko E."/>
            <person name="Jarju S."/>
            <person name="Secka A."/>
            <person name="Antonio M."/>
            <person name="Oren A."/>
            <person name="Chaudhuri R.R."/>
            <person name="La Ragione R."/>
            <person name="Hildebrand F."/>
            <person name="Pallen M.J."/>
        </authorList>
    </citation>
    <scope>NUCLEOTIDE SEQUENCE</scope>
    <source>
        <strain evidence="1">ChiGjej1B1-1692</strain>
    </source>
</reference>
<gene>
    <name evidence="1" type="ORF">H9757_10985</name>
</gene>
<protein>
    <submittedName>
        <fullName evidence="1">Uncharacterized protein</fullName>
    </submittedName>
</protein>
<dbReference type="Proteomes" id="UP000823894">
    <property type="component" value="Unassembled WGS sequence"/>
</dbReference>
<organism evidence="1 2">
    <name type="scientific">Candidatus Mediterraneibacter faecigallinarum</name>
    <dbReference type="NCBI Taxonomy" id="2838669"/>
    <lineage>
        <taxon>Bacteria</taxon>
        <taxon>Bacillati</taxon>
        <taxon>Bacillota</taxon>
        <taxon>Clostridia</taxon>
        <taxon>Lachnospirales</taxon>
        <taxon>Lachnospiraceae</taxon>
        <taxon>Mediterraneibacter</taxon>
    </lineage>
</organism>
<dbReference type="AlphaFoldDB" id="A0A9D2NW79"/>
<evidence type="ECO:0000313" key="2">
    <source>
        <dbReference type="Proteomes" id="UP000823894"/>
    </source>
</evidence>
<sequence>MRTMEFTIEDTKALKPGMVVNVTEGVLPSSYYYMIEHALGMSANFRQSERLKTRKGTVKELKETPRFHIAVLEFDE</sequence>
<reference evidence="1" key="2">
    <citation type="submission" date="2021-04" db="EMBL/GenBank/DDBJ databases">
        <authorList>
            <person name="Gilroy R."/>
        </authorList>
    </citation>
    <scope>NUCLEOTIDE SEQUENCE</scope>
    <source>
        <strain evidence="1">ChiGjej1B1-1692</strain>
    </source>
</reference>
<comment type="caution">
    <text evidence="1">The sequence shown here is derived from an EMBL/GenBank/DDBJ whole genome shotgun (WGS) entry which is preliminary data.</text>
</comment>
<evidence type="ECO:0000313" key="1">
    <source>
        <dbReference type="EMBL" id="HJC39565.1"/>
    </source>
</evidence>
<proteinExistence type="predicted"/>